<evidence type="ECO:0000256" key="2">
    <source>
        <dbReference type="ARBA" id="ARBA00022741"/>
    </source>
</evidence>
<evidence type="ECO:0000313" key="5">
    <source>
        <dbReference type="EMBL" id="TJZ75493.1"/>
    </source>
</evidence>
<dbReference type="AlphaFoldDB" id="A0A4U0Q355"/>
<dbReference type="GO" id="GO:0043758">
    <property type="term" value="F:acetate-CoA ligase (ADP-forming) activity"/>
    <property type="evidence" value="ECO:0007669"/>
    <property type="project" value="InterPro"/>
</dbReference>
<dbReference type="PANTHER" id="PTHR43334:SF1">
    <property type="entry name" value="3-HYDROXYPROPIONATE--COA LIGASE [ADP-FORMING]"/>
    <property type="match status" value="1"/>
</dbReference>
<gene>
    <name evidence="5" type="ORF">FAZ21_06135</name>
</gene>
<keyword evidence="1 5" id="KW-0436">Ligase</keyword>
<feature type="domain" description="N-acetyltransferase" evidence="4">
    <location>
        <begin position="736"/>
        <end position="891"/>
    </location>
</feature>
<dbReference type="SMART" id="SM00881">
    <property type="entry name" value="CoA_binding"/>
    <property type="match status" value="1"/>
</dbReference>
<comment type="caution">
    <text evidence="5">The sequence shown here is derived from an EMBL/GenBank/DDBJ whole genome shotgun (WGS) entry which is preliminary data.</text>
</comment>
<organism evidence="5 6">
    <name type="scientific">Chitiniphilus eburneus</name>
    <dbReference type="NCBI Taxonomy" id="2571148"/>
    <lineage>
        <taxon>Bacteria</taxon>
        <taxon>Pseudomonadati</taxon>
        <taxon>Pseudomonadota</taxon>
        <taxon>Betaproteobacteria</taxon>
        <taxon>Neisseriales</taxon>
        <taxon>Chitinibacteraceae</taxon>
        <taxon>Chitiniphilus</taxon>
    </lineage>
</organism>
<dbReference type="GO" id="GO:0016747">
    <property type="term" value="F:acyltransferase activity, transferring groups other than amino-acyl groups"/>
    <property type="evidence" value="ECO:0007669"/>
    <property type="project" value="InterPro"/>
</dbReference>
<proteinExistence type="predicted"/>
<dbReference type="EMBL" id="SUMF01000004">
    <property type="protein sequence ID" value="TJZ75493.1"/>
    <property type="molecule type" value="Genomic_DNA"/>
</dbReference>
<dbReference type="Gene3D" id="3.40.630.30">
    <property type="match status" value="1"/>
</dbReference>
<accession>A0A4U0Q355</accession>
<dbReference type="SUPFAM" id="SSF55729">
    <property type="entry name" value="Acyl-CoA N-acyltransferases (Nat)"/>
    <property type="match status" value="1"/>
</dbReference>
<dbReference type="InterPro" id="IPR013815">
    <property type="entry name" value="ATP_grasp_subdomain_1"/>
</dbReference>
<sequence length="891" mass="97854">MKQHYLTPLFDPQSVAVIGATETESAVGRTVFSGLVEGGYAGRLFPVNLKREQVLGIKAYKTVKTIEGDIDLAIITTPTRTLKAMVEQCGKRRVKALVIMSCDFVGTDDASRRLLDQLRATARQYDMRIFGPTVFGQARPISRFQAGNYQGRIKGGNLALVSQSSSVASAILDWAEAHEVGFSSVVSLGTEADVDVGETLDYLVSDPRTRSILIYLEDVGDARMLMSALRAAARTKPVMVLKVGRYDEKVTLGRTHSERLIGRDDVFEAALRRAGVLRIRSINQLFIAARVVNAGYRTKGRRLAIVTNGMGAGMMAVDRAHDLHIQLSQLAPETISRLADWLPPHSERNNPVDILGDAPAARFRGVTQVLLDDPNVDGVVVVFTPQVGTDHMATAEAMIELHAGSDKPILLAWIGGKKVEGSRRLLGKQNIAYFHAPEHAVEVFYSLAAWEYNQQLLLQTAAPLGEWEAPDLETARMIIDTVLNGGRTVLDEIESKAILRAFHIPVVPTLRAASPDDAVTVAMGLGLPIALKLDVEGVMHKTDIDGVVLNIQSLVGVAAEAARMLSRAKERFGDKVHGLTIQPMHGKKFGRELMLGVARDRAFGPVISFGAGGIAVEIFNDVAVTLPPLNEYLAANLIRRTRVKQMLEAFRNQPPVKLDAVVDVLLRLSELVCELPQVHQLDLNPLVADENGVIAVDARIVVAPVPDKARRYEHMAIHPYPSQMVQVSQLKSGVPIVIRPVRPEDAEMMARFVAELSDESRYNRYMNTLKTLPQSMLARFTQLDYAREVALVGTMGEGDDERILGVSRFTVNPDYDSCEFAIVIADTMQGKGLGARLMEALFAAARDMNLELVEGEVLASNKTMLNFMKRLGFEIHKHPEDSGLKWVVKRL</sequence>
<dbReference type="GO" id="GO:0005524">
    <property type="term" value="F:ATP binding"/>
    <property type="evidence" value="ECO:0007669"/>
    <property type="project" value="UniProtKB-KW"/>
</dbReference>
<evidence type="ECO:0000256" key="3">
    <source>
        <dbReference type="ARBA" id="ARBA00022840"/>
    </source>
</evidence>
<evidence type="ECO:0000259" key="4">
    <source>
        <dbReference type="PROSITE" id="PS51186"/>
    </source>
</evidence>
<keyword evidence="5" id="KW-0808">Transferase</keyword>
<dbReference type="Pfam" id="PF13607">
    <property type="entry name" value="Succ_CoA_lig"/>
    <property type="match status" value="1"/>
</dbReference>
<reference evidence="5 6" key="1">
    <citation type="submission" date="2019-04" db="EMBL/GenBank/DDBJ databases">
        <title>Chitiniphilus eburnea sp. nov., a novel chitinolytic bacterium isolated from aquaculture sludge.</title>
        <authorList>
            <person name="Sheng M."/>
        </authorList>
    </citation>
    <scope>NUCLEOTIDE SEQUENCE [LARGE SCALE GENOMIC DNA]</scope>
    <source>
        <strain evidence="5 6">HX-2-15</strain>
    </source>
</reference>
<keyword evidence="6" id="KW-1185">Reference proteome</keyword>
<keyword evidence="3" id="KW-0067">ATP-binding</keyword>
<dbReference type="PROSITE" id="PS51186">
    <property type="entry name" value="GNAT"/>
    <property type="match status" value="1"/>
</dbReference>
<dbReference type="SUPFAM" id="SSF56059">
    <property type="entry name" value="Glutathione synthetase ATP-binding domain-like"/>
    <property type="match status" value="1"/>
</dbReference>
<dbReference type="SUPFAM" id="SSF51735">
    <property type="entry name" value="NAD(P)-binding Rossmann-fold domains"/>
    <property type="match status" value="1"/>
</dbReference>
<dbReference type="RefSeq" id="WP_136772406.1">
    <property type="nucleotide sequence ID" value="NZ_CP156074.1"/>
</dbReference>
<dbReference type="Pfam" id="PF13380">
    <property type="entry name" value="CoA_binding_2"/>
    <property type="match status" value="1"/>
</dbReference>
<evidence type="ECO:0000313" key="6">
    <source>
        <dbReference type="Proteomes" id="UP000310016"/>
    </source>
</evidence>
<dbReference type="InterPro" id="IPR000182">
    <property type="entry name" value="GNAT_dom"/>
</dbReference>
<dbReference type="CDD" id="cd04301">
    <property type="entry name" value="NAT_SF"/>
    <property type="match status" value="1"/>
</dbReference>
<dbReference type="Pfam" id="PF19045">
    <property type="entry name" value="Ligase_CoA_2"/>
    <property type="match status" value="1"/>
</dbReference>
<dbReference type="InterPro" id="IPR043938">
    <property type="entry name" value="Ligase_CoA_dom"/>
</dbReference>
<dbReference type="Gene3D" id="3.30.470.20">
    <property type="entry name" value="ATP-grasp fold, B domain"/>
    <property type="match status" value="1"/>
</dbReference>
<dbReference type="InterPro" id="IPR016181">
    <property type="entry name" value="Acyl_CoA_acyltransferase"/>
</dbReference>
<dbReference type="PANTHER" id="PTHR43334">
    <property type="entry name" value="ACETATE--COA LIGASE [ADP-FORMING]"/>
    <property type="match status" value="1"/>
</dbReference>
<dbReference type="Pfam" id="PF13549">
    <property type="entry name" value="ATP-grasp_5"/>
    <property type="match status" value="1"/>
</dbReference>
<evidence type="ECO:0000256" key="1">
    <source>
        <dbReference type="ARBA" id="ARBA00022598"/>
    </source>
</evidence>
<keyword evidence="2" id="KW-0547">Nucleotide-binding</keyword>
<dbReference type="InterPro" id="IPR016102">
    <property type="entry name" value="Succinyl-CoA_synth-like"/>
</dbReference>
<dbReference type="InterPro" id="IPR032875">
    <property type="entry name" value="Succ_CoA_lig_flav_dom"/>
</dbReference>
<dbReference type="Gene3D" id="3.40.50.720">
    <property type="entry name" value="NAD(P)-binding Rossmann-like Domain"/>
    <property type="match status" value="1"/>
</dbReference>
<protein>
    <submittedName>
        <fullName evidence="5">Bifunctional acetate--CoA ligase family protein/GNAT family N-acetyltransferase</fullName>
    </submittedName>
</protein>
<dbReference type="Pfam" id="PF13302">
    <property type="entry name" value="Acetyltransf_3"/>
    <property type="match status" value="1"/>
</dbReference>
<dbReference type="InterPro" id="IPR036291">
    <property type="entry name" value="NAD(P)-bd_dom_sf"/>
</dbReference>
<dbReference type="Gene3D" id="3.40.50.261">
    <property type="entry name" value="Succinyl-CoA synthetase domains"/>
    <property type="match status" value="2"/>
</dbReference>
<dbReference type="Proteomes" id="UP000310016">
    <property type="component" value="Unassembled WGS sequence"/>
</dbReference>
<dbReference type="SUPFAM" id="SSF52210">
    <property type="entry name" value="Succinyl-CoA synthetase domains"/>
    <property type="match status" value="2"/>
</dbReference>
<dbReference type="OrthoDB" id="9807426at2"/>
<name>A0A4U0Q355_9NEIS</name>
<dbReference type="InterPro" id="IPR003781">
    <property type="entry name" value="CoA-bd"/>
</dbReference>
<dbReference type="Gene3D" id="3.30.1490.20">
    <property type="entry name" value="ATP-grasp fold, A domain"/>
    <property type="match status" value="1"/>
</dbReference>
<dbReference type="InterPro" id="IPR051538">
    <property type="entry name" value="Acyl-CoA_Synth/Transferase"/>
</dbReference>